<dbReference type="PANTHER" id="PTHR47424">
    <property type="entry name" value="REGULATORY PROTEIN GAL4"/>
    <property type="match status" value="1"/>
</dbReference>
<keyword evidence="1" id="KW-0479">Metal-binding</keyword>
<proteinExistence type="predicted"/>
<sequence length="888" mass="99479">MVKAVQSNERVDLDASYRGGSSDSGSAGGTGSCSHGTTSTQDGADEVLPFNPGGRLAESKDSAEYEEFDESTGDSMPKRQKRSSMACVRCRRRHVKCPGGNPCSRCAAAGIACEYIEANKKLIVSMKYLQRLQESLAEMKRENVKLQAAVTSLEADTGVSDKNSESKVSASILNSSSKNAHNDMDDARTVEFGNNTVDNGTGYNGFGSSSNEDETVPSFVRSGRLVESRTGQRYFVGSSSMTLFGLEIQSLLSKYTSKKKNVNERDETSNADDTSNKDVLKLDDSHSNGSFIAPINQVLQEEGNAYKIVLAKNEDNDDISVNFTLPSYSYAVFLVDTFITYNDGCFYFFNEGMVKHGLKIAYEDKTLYNDHTLQTIWFCKVLLIFAIGEMYLGTYNNVNGSKVSFKETAKLPGSGFFEDASQIFSCLFSSGRIENVTKEGGIETILLYAFYLQVADCTVASYFYFGQALRACLILGMHVDAQRDSLHRFELEHRCRLWWTVYMFERMLSSKAGLPLSFTDNTISTELPDDFDMSNPPPGCEPYIFPEAEYIKNCVKIVQINSQILNRLYQRQPTSNILETLKMSVKQLLQWRASLSSFLSVDFSVKDLKISRLCTNMFTEYFQGMNLAIRPLLFHFASVLLKKFQKSNTYVDLQDYSTTISALLNCSLQASVNTIRSLWSLMDQNMVALFGYMDREYLFTSASTLVLFNAAFGIHDQTYEHLDHALNIFTKMRNLGNNPAGLRRTQLLTLMANLDFHGIMKDLIIKHRDFLKPDAQYDVHNYKNVNIVSHTMMDTSSLSDIINATLTESLPADPTRNETKIMEENNHQLDPFIMVDNSDLEKLLDKAEKVGQNDVKLWKEISDQARWLGATMDPTAAANSELNFGDGL</sequence>
<evidence type="ECO:0000256" key="6">
    <source>
        <dbReference type="SAM" id="Coils"/>
    </source>
</evidence>
<dbReference type="PROSITE" id="PS50048">
    <property type="entry name" value="ZN2_CY6_FUNGAL_2"/>
    <property type="match status" value="1"/>
</dbReference>
<keyword evidence="6" id="KW-0175">Coiled coil</keyword>
<protein>
    <recommendedName>
        <fullName evidence="8">Zn(2)-C6 fungal-type domain-containing protein</fullName>
    </recommendedName>
</protein>
<dbReference type="GeneID" id="59238509"/>
<dbReference type="CDD" id="cd00067">
    <property type="entry name" value="GAL4"/>
    <property type="match status" value="1"/>
</dbReference>
<evidence type="ECO:0000313" key="10">
    <source>
        <dbReference type="Proteomes" id="UP000509704"/>
    </source>
</evidence>
<feature type="coiled-coil region" evidence="6">
    <location>
        <begin position="129"/>
        <end position="156"/>
    </location>
</feature>
<dbReference type="GO" id="GO:0003677">
    <property type="term" value="F:DNA binding"/>
    <property type="evidence" value="ECO:0007669"/>
    <property type="project" value="InterPro"/>
</dbReference>
<evidence type="ECO:0000256" key="3">
    <source>
        <dbReference type="ARBA" id="ARBA00023015"/>
    </source>
</evidence>
<feature type="region of interest" description="Disordered" evidence="7">
    <location>
        <begin position="259"/>
        <end position="279"/>
    </location>
</feature>
<dbReference type="KEGG" id="zmk:HG535_0H00320"/>
<dbReference type="Proteomes" id="UP000509704">
    <property type="component" value="Chromosome 8"/>
</dbReference>
<evidence type="ECO:0000256" key="1">
    <source>
        <dbReference type="ARBA" id="ARBA00022723"/>
    </source>
</evidence>
<dbReference type="GO" id="GO:0008270">
    <property type="term" value="F:zinc ion binding"/>
    <property type="evidence" value="ECO:0007669"/>
    <property type="project" value="InterPro"/>
</dbReference>
<keyword evidence="4" id="KW-0804">Transcription</keyword>
<evidence type="ECO:0000256" key="7">
    <source>
        <dbReference type="SAM" id="MobiDB-lite"/>
    </source>
</evidence>
<evidence type="ECO:0000259" key="8">
    <source>
        <dbReference type="PROSITE" id="PS50048"/>
    </source>
</evidence>
<reference evidence="9 10" key="1">
    <citation type="submission" date="2020-07" db="EMBL/GenBank/DDBJ databases">
        <title>The yeast mating-type switching endonuclease HO is a domesticated member of an unorthodox homing genetic element family.</title>
        <authorList>
            <person name="Coughlan A.Y."/>
            <person name="Lombardi L."/>
            <person name="Braun-Galleani S."/>
            <person name="Martos A.R."/>
            <person name="Galeote V."/>
            <person name="Bigey F."/>
            <person name="Dequin S."/>
            <person name="Byrne K.P."/>
            <person name="Wolfe K.H."/>
        </authorList>
    </citation>
    <scope>NUCLEOTIDE SEQUENCE [LARGE SCALE GENOMIC DNA]</scope>
    <source>
        <strain evidence="9 10">NRRL Y-6702</strain>
    </source>
</reference>
<dbReference type="SUPFAM" id="SSF57701">
    <property type="entry name" value="Zn2/Cys6 DNA-binding domain"/>
    <property type="match status" value="1"/>
</dbReference>
<keyword evidence="3" id="KW-0805">Transcription regulation</keyword>
<dbReference type="InterPro" id="IPR051127">
    <property type="entry name" value="Fungal_SecMet_Regulators"/>
</dbReference>
<accession>A0A7H9B7X8</accession>
<dbReference type="Gene3D" id="4.10.240.10">
    <property type="entry name" value="Zn(2)-C6 fungal-type DNA-binding domain"/>
    <property type="match status" value="1"/>
</dbReference>
<dbReference type="GO" id="GO:0006351">
    <property type="term" value="P:DNA-templated transcription"/>
    <property type="evidence" value="ECO:0007669"/>
    <property type="project" value="InterPro"/>
</dbReference>
<feature type="domain" description="Zn(2)-C6 fungal-type" evidence="8">
    <location>
        <begin position="86"/>
        <end position="115"/>
    </location>
</feature>
<dbReference type="RefSeq" id="XP_037146432.1">
    <property type="nucleotide sequence ID" value="XM_037290537.1"/>
</dbReference>
<keyword evidence="2" id="KW-0862">Zinc</keyword>
<keyword evidence="10" id="KW-1185">Reference proteome</keyword>
<evidence type="ECO:0000256" key="4">
    <source>
        <dbReference type="ARBA" id="ARBA00023163"/>
    </source>
</evidence>
<dbReference type="EMBL" id="CP058611">
    <property type="protein sequence ID" value="QLG74707.1"/>
    <property type="molecule type" value="Genomic_DNA"/>
</dbReference>
<dbReference type="SMART" id="SM00906">
    <property type="entry name" value="Fungal_trans"/>
    <property type="match status" value="1"/>
</dbReference>
<dbReference type="Pfam" id="PF00172">
    <property type="entry name" value="Zn_clus"/>
    <property type="match status" value="1"/>
</dbReference>
<dbReference type="OrthoDB" id="2110361at2759"/>
<dbReference type="InterPro" id="IPR036864">
    <property type="entry name" value="Zn2-C6_fun-type_DNA-bd_sf"/>
</dbReference>
<dbReference type="Pfam" id="PF04082">
    <property type="entry name" value="Fungal_trans"/>
    <property type="match status" value="1"/>
</dbReference>
<feature type="region of interest" description="Disordered" evidence="7">
    <location>
        <begin position="1"/>
        <end position="84"/>
    </location>
</feature>
<feature type="compositionally biased region" description="Basic and acidic residues" evidence="7">
    <location>
        <begin position="261"/>
        <end position="279"/>
    </location>
</feature>
<gene>
    <name evidence="9" type="ORF">HG535_0H00320</name>
</gene>
<dbReference type="GO" id="GO:0000981">
    <property type="term" value="F:DNA-binding transcription factor activity, RNA polymerase II-specific"/>
    <property type="evidence" value="ECO:0007669"/>
    <property type="project" value="InterPro"/>
</dbReference>
<dbReference type="SMART" id="SM00066">
    <property type="entry name" value="GAL4"/>
    <property type="match status" value="1"/>
</dbReference>
<keyword evidence="5" id="KW-0539">Nucleus</keyword>
<dbReference type="CDD" id="cd12148">
    <property type="entry name" value="fungal_TF_MHR"/>
    <property type="match status" value="1"/>
</dbReference>
<dbReference type="InterPro" id="IPR007219">
    <property type="entry name" value="XnlR_reg_dom"/>
</dbReference>
<dbReference type="PANTHER" id="PTHR47424:SF6">
    <property type="entry name" value="PROLINE UTILIZATION TRANS-ACTIVATOR"/>
    <property type="match status" value="1"/>
</dbReference>
<evidence type="ECO:0000256" key="5">
    <source>
        <dbReference type="ARBA" id="ARBA00023242"/>
    </source>
</evidence>
<organism evidence="9 10">
    <name type="scientific">Zygotorulaspora mrakii</name>
    <name type="common">Zygosaccharomyces mrakii</name>
    <dbReference type="NCBI Taxonomy" id="42260"/>
    <lineage>
        <taxon>Eukaryota</taxon>
        <taxon>Fungi</taxon>
        <taxon>Dikarya</taxon>
        <taxon>Ascomycota</taxon>
        <taxon>Saccharomycotina</taxon>
        <taxon>Saccharomycetes</taxon>
        <taxon>Saccharomycetales</taxon>
        <taxon>Saccharomycetaceae</taxon>
        <taxon>Zygotorulaspora</taxon>
    </lineage>
</organism>
<evidence type="ECO:0000256" key="2">
    <source>
        <dbReference type="ARBA" id="ARBA00022833"/>
    </source>
</evidence>
<name>A0A7H9B7X8_ZYGMR</name>
<evidence type="ECO:0000313" key="9">
    <source>
        <dbReference type="EMBL" id="QLG74707.1"/>
    </source>
</evidence>
<dbReference type="PROSITE" id="PS00463">
    <property type="entry name" value="ZN2_CY6_FUNGAL_1"/>
    <property type="match status" value="1"/>
</dbReference>
<dbReference type="InterPro" id="IPR001138">
    <property type="entry name" value="Zn2Cys6_DnaBD"/>
</dbReference>
<dbReference type="AlphaFoldDB" id="A0A7H9B7X8"/>